<keyword evidence="2" id="KW-1185">Reference proteome</keyword>
<sequence length="121" mass="13603">MRLRAVRAAADQELAAARMTVDRFDEANRDLIQAVAAEVPVAYHQRFKAAYDGFLPEIQNIWPRCRAYCFRARENKPGICTTHSIAAMLPATCCMPCGYPSPRMARSKWSSPVNPARAMTR</sequence>
<comment type="caution">
    <text evidence="1">The sequence shown here is derived from an EMBL/GenBank/DDBJ whole genome shotgun (WGS) entry which is preliminary data.</text>
</comment>
<evidence type="ECO:0000313" key="1">
    <source>
        <dbReference type="EMBL" id="KMQ77038.1"/>
    </source>
</evidence>
<accession>A0ABR5HJU4</accession>
<name>A0ABR5HJU4_9BURK</name>
<gene>
    <name evidence="1" type="ORF">BPMI_00517c</name>
</gene>
<protein>
    <submittedName>
        <fullName evidence="1">ATPase involved in DNA repair</fullName>
    </submittedName>
</protein>
<organism evidence="1 2">
    <name type="scientific">Candidatus Burkholderia pumila</name>
    <dbReference type="NCBI Taxonomy" id="1090375"/>
    <lineage>
        <taxon>Bacteria</taxon>
        <taxon>Pseudomonadati</taxon>
        <taxon>Pseudomonadota</taxon>
        <taxon>Betaproteobacteria</taxon>
        <taxon>Burkholderiales</taxon>
        <taxon>Burkholderiaceae</taxon>
        <taxon>Burkholderia</taxon>
    </lineage>
</organism>
<dbReference type="EMBL" id="LELG01000395">
    <property type="protein sequence ID" value="KMQ77038.1"/>
    <property type="molecule type" value="Genomic_DNA"/>
</dbReference>
<proteinExistence type="predicted"/>
<dbReference type="Proteomes" id="UP000242951">
    <property type="component" value="Unassembled WGS sequence"/>
</dbReference>
<reference evidence="1 2" key="1">
    <citation type="submission" date="2015-06" db="EMBL/GenBank/DDBJ databases">
        <title>Comparative genomics of Burkholderia leaf nodule symbionts.</title>
        <authorList>
            <person name="Carlier A."/>
            <person name="Eberl L."/>
            <person name="Pinto-Carbo M."/>
        </authorList>
    </citation>
    <scope>NUCLEOTIDE SEQUENCE [LARGE SCALE GENOMIC DNA]</scope>
    <source>
        <strain evidence="1 2">UZHbot3</strain>
    </source>
</reference>
<evidence type="ECO:0000313" key="2">
    <source>
        <dbReference type="Proteomes" id="UP000242951"/>
    </source>
</evidence>